<dbReference type="Pfam" id="PF12760">
    <property type="entry name" value="Zn_ribbon_IS1595"/>
    <property type="match status" value="1"/>
</dbReference>
<dbReference type="RefSeq" id="WP_138194191.1">
    <property type="nucleotide sequence ID" value="NZ_VCIW01000006.1"/>
</dbReference>
<proteinExistence type="predicted"/>
<feature type="non-terminal residue" evidence="2">
    <location>
        <position position="88"/>
    </location>
</feature>
<reference evidence="2 3" key="1">
    <citation type="submission" date="2019-05" db="EMBL/GenBank/DDBJ databases">
        <authorList>
            <person name="Narsing Rao M.P."/>
            <person name="Li W.J."/>
        </authorList>
    </citation>
    <scope>NUCLEOTIDE SEQUENCE [LARGE SCALE GENOMIC DNA]</scope>
    <source>
        <strain evidence="2 3">SYSU_K30003</strain>
    </source>
</reference>
<dbReference type="Proteomes" id="UP000309676">
    <property type="component" value="Unassembled WGS sequence"/>
</dbReference>
<dbReference type="EMBL" id="VCIW01000006">
    <property type="protein sequence ID" value="TLS51947.1"/>
    <property type="molecule type" value="Genomic_DNA"/>
</dbReference>
<evidence type="ECO:0000313" key="3">
    <source>
        <dbReference type="Proteomes" id="UP000309676"/>
    </source>
</evidence>
<organism evidence="2 3">
    <name type="scientific">Paenibacillus antri</name>
    <dbReference type="NCBI Taxonomy" id="2582848"/>
    <lineage>
        <taxon>Bacteria</taxon>
        <taxon>Bacillati</taxon>
        <taxon>Bacillota</taxon>
        <taxon>Bacilli</taxon>
        <taxon>Bacillales</taxon>
        <taxon>Paenibacillaceae</taxon>
        <taxon>Paenibacillus</taxon>
    </lineage>
</organism>
<accession>A0A5R9G6D9</accession>
<feature type="domain" description="Transposase zinc-ribbon" evidence="1">
    <location>
        <begin position="52"/>
        <end position="85"/>
    </location>
</feature>
<gene>
    <name evidence="2" type="ORF">FE782_11215</name>
</gene>
<dbReference type="InterPro" id="IPR024442">
    <property type="entry name" value="Transposase_Zn_ribbon"/>
</dbReference>
<comment type="caution">
    <text evidence="2">The sequence shown here is derived from an EMBL/GenBank/DDBJ whole genome shotgun (WGS) entry which is preliminary data.</text>
</comment>
<sequence length="88" mass="10264">MSPSQDQGAPPLRRLLSKLISFDQAPCELEFFIEYGTYVRYNEEKEAAFMDQAEQVAYFFRRRWPNGFSCPSCGYGAYYTITTRQLPL</sequence>
<name>A0A5R9G6D9_9BACL</name>
<dbReference type="AlphaFoldDB" id="A0A5R9G6D9"/>
<evidence type="ECO:0000313" key="2">
    <source>
        <dbReference type="EMBL" id="TLS51947.1"/>
    </source>
</evidence>
<protein>
    <submittedName>
        <fullName evidence="2">Transposase</fullName>
    </submittedName>
</protein>
<evidence type="ECO:0000259" key="1">
    <source>
        <dbReference type="Pfam" id="PF12760"/>
    </source>
</evidence>
<keyword evidence="3" id="KW-1185">Reference proteome</keyword>